<reference evidence="11" key="2">
    <citation type="journal article" date="2018" name="BMC Genomics">
        <title>A manually annotated Actinidia chinensis var. chinensis (kiwifruit) genome highlights the challenges associated with draft genomes and gene prediction in plants.</title>
        <authorList>
            <person name="Pilkington S.M."/>
            <person name="Crowhurst R."/>
            <person name="Hilario E."/>
            <person name="Nardozza S."/>
            <person name="Fraser L."/>
            <person name="Peng Y."/>
            <person name="Gunaseelan K."/>
            <person name="Simpson R."/>
            <person name="Tahir J."/>
            <person name="Deroles S.C."/>
            <person name="Templeton K."/>
            <person name="Luo Z."/>
            <person name="Davy M."/>
            <person name="Cheng C."/>
            <person name="McNeilage M."/>
            <person name="Scaglione D."/>
            <person name="Liu Y."/>
            <person name="Zhang Q."/>
            <person name="Datson P."/>
            <person name="De Silva N."/>
            <person name="Gardiner S.E."/>
            <person name="Bassett H."/>
            <person name="Chagne D."/>
            <person name="McCallum J."/>
            <person name="Dzierzon H."/>
            <person name="Deng C."/>
            <person name="Wang Y.Y."/>
            <person name="Barron L."/>
            <person name="Manako K."/>
            <person name="Bowen J."/>
            <person name="Foster T.M."/>
            <person name="Erridge Z.A."/>
            <person name="Tiffin H."/>
            <person name="Waite C.N."/>
            <person name="Davies K.M."/>
            <person name="Grierson E.P."/>
            <person name="Laing W.A."/>
            <person name="Kirk R."/>
            <person name="Chen X."/>
            <person name="Wood M."/>
            <person name="Montefiori M."/>
            <person name="Brummell D.A."/>
            <person name="Schwinn K.E."/>
            <person name="Catanach A."/>
            <person name="Fullerton C."/>
            <person name="Li D."/>
            <person name="Meiyalaghan S."/>
            <person name="Nieuwenhuizen N."/>
            <person name="Read N."/>
            <person name="Prakash R."/>
            <person name="Hunter D."/>
            <person name="Zhang H."/>
            <person name="McKenzie M."/>
            <person name="Knabel M."/>
            <person name="Harris A."/>
            <person name="Allan A.C."/>
            <person name="Gleave A."/>
            <person name="Chen A."/>
            <person name="Janssen B.J."/>
            <person name="Plunkett B."/>
            <person name="Ampomah-Dwamena C."/>
            <person name="Voogd C."/>
            <person name="Leif D."/>
            <person name="Lafferty D."/>
            <person name="Souleyre E.J.F."/>
            <person name="Varkonyi-Gasic E."/>
            <person name="Gambi F."/>
            <person name="Hanley J."/>
            <person name="Yao J.L."/>
            <person name="Cheung J."/>
            <person name="David K.M."/>
            <person name="Warren B."/>
            <person name="Marsh K."/>
            <person name="Snowden K.C."/>
            <person name="Lin-Wang K."/>
            <person name="Brian L."/>
            <person name="Martinez-Sanchez M."/>
            <person name="Wang M."/>
            <person name="Ileperuma N."/>
            <person name="Macnee N."/>
            <person name="Campin R."/>
            <person name="McAtee P."/>
            <person name="Drummond R.S.M."/>
            <person name="Espley R.V."/>
            <person name="Ireland H.S."/>
            <person name="Wu R."/>
            <person name="Atkinson R.G."/>
            <person name="Karunairetnam S."/>
            <person name="Bulley S."/>
            <person name="Chunkath S."/>
            <person name="Hanley Z."/>
            <person name="Storey R."/>
            <person name="Thrimawithana A.H."/>
            <person name="Thomson S."/>
            <person name="David C."/>
            <person name="Testolin R."/>
            <person name="Huang H."/>
            <person name="Hellens R.P."/>
            <person name="Schaffer R.J."/>
        </authorList>
    </citation>
    <scope>NUCLEOTIDE SEQUENCE [LARGE SCALE GENOMIC DNA]</scope>
    <source>
        <strain evidence="11">cv. Red5</strain>
    </source>
</reference>
<dbReference type="Gramene" id="PSS13965">
    <property type="protein sequence ID" value="PSS13965"/>
    <property type="gene ID" value="CEY00_Acc14579"/>
</dbReference>
<evidence type="ECO:0000256" key="5">
    <source>
        <dbReference type="ARBA" id="ARBA00023163"/>
    </source>
</evidence>
<dbReference type="InterPro" id="IPR050560">
    <property type="entry name" value="MYB_TF"/>
</dbReference>
<dbReference type="SMART" id="SM00717">
    <property type="entry name" value="SANT"/>
    <property type="match status" value="3"/>
</dbReference>
<proteinExistence type="predicted"/>
<feature type="domain" description="Myb-like" evidence="8">
    <location>
        <begin position="50"/>
        <end position="101"/>
    </location>
</feature>
<evidence type="ECO:0000256" key="2">
    <source>
        <dbReference type="ARBA" id="ARBA00022737"/>
    </source>
</evidence>
<dbReference type="PANTHER" id="PTHR45614">
    <property type="entry name" value="MYB PROTEIN-RELATED"/>
    <property type="match status" value="1"/>
</dbReference>
<dbReference type="STRING" id="1590841.A0A2R6QS77"/>
<evidence type="ECO:0000256" key="7">
    <source>
        <dbReference type="SAM" id="MobiDB-lite"/>
    </source>
</evidence>
<feature type="domain" description="HTH myb-type" evidence="9">
    <location>
        <begin position="102"/>
        <end position="158"/>
    </location>
</feature>
<keyword evidence="3" id="KW-0805">Transcription regulation</keyword>
<evidence type="ECO:0000259" key="8">
    <source>
        <dbReference type="PROSITE" id="PS50090"/>
    </source>
</evidence>
<dbReference type="InterPro" id="IPR001005">
    <property type="entry name" value="SANT/Myb"/>
</dbReference>
<dbReference type="InterPro" id="IPR017930">
    <property type="entry name" value="Myb_dom"/>
</dbReference>
<reference evidence="10 11" key="1">
    <citation type="submission" date="2017-07" db="EMBL/GenBank/DDBJ databases">
        <title>An improved, manually edited Actinidia chinensis var. chinensis (kiwifruit) genome highlights the challenges associated with draft genomes and gene prediction in plants.</title>
        <authorList>
            <person name="Pilkington S."/>
            <person name="Crowhurst R."/>
            <person name="Hilario E."/>
            <person name="Nardozza S."/>
            <person name="Fraser L."/>
            <person name="Peng Y."/>
            <person name="Gunaseelan K."/>
            <person name="Simpson R."/>
            <person name="Tahir J."/>
            <person name="Deroles S."/>
            <person name="Templeton K."/>
            <person name="Luo Z."/>
            <person name="Davy M."/>
            <person name="Cheng C."/>
            <person name="Mcneilage M."/>
            <person name="Scaglione D."/>
            <person name="Liu Y."/>
            <person name="Zhang Q."/>
            <person name="Datson P."/>
            <person name="De Silva N."/>
            <person name="Gardiner S."/>
            <person name="Bassett H."/>
            <person name="Chagne D."/>
            <person name="Mccallum J."/>
            <person name="Dzierzon H."/>
            <person name="Deng C."/>
            <person name="Wang Y.-Y."/>
            <person name="Barron N."/>
            <person name="Manako K."/>
            <person name="Bowen J."/>
            <person name="Foster T."/>
            <person name="Erridge Z."/>
            <person name="Tiffin H."/>
            <person name="Waite C."/>
            <person name="Davies K."/>
            <person name="Grierson E."/>
            <person name="Laing W."/>
            <person name="Kirk R."/>
            <person name="Chen X."/>
            <person name="Wood M."/>
            <person name="Montefiori M."/>
            <person name="Brummell D."/>
            <person name="Schwinn K."/>
            <person name="Catanach A."/>
            <person name="Fullerton C."/>
            <person name="Li D."/>
            <person name="Meiyalaghan S."/>
            <person name="Nieuwenhuizen N."/>
            <person name="Read N."/>
            <person name="Prakash R."/>
            <person name="Hunter D."/>
            <person name="Zhang H."/>
            <person name="Mckenzie M."/>
            <person name="Knabel M."/>
            <person name="Harris A."/>
            <person name="Allan A."/>
            <person name="Chen A."/>
            <person name="Janssen B."/>
            <person name="Plunkett B."/>
            <person name="Dwamena C."/>
            <person name="Voogd C."/>
            <person name="Leif D."/>
            <person name="Lafferty D."/>
            <person name="Souleyre E."/>
            <person name="Varkonyi-Gasic E."/>
            <person name="Gambi F."/>
            <person name="Hanley J."/>
            <person name="Yao J.-L."/>
            <person name="Cheung J."/>
            <person name="David K."/>
            <person name="Warren B."/>
            <person name="Marsh K."/>
            <person name="Snowden K."/>
            <person name="Lin-Wang K."/>
            <person name="Brian L."/>
            <person name="Martinez-Sanchez M."/>
            <person name="Wang M."/>
            <person name="Ileperuma N."/>
            <person name="Macnee N."/>
            <person name="Campin R."/>
            <person name="Mcatee P."/>
            <person name="Drummond R."/>
            <person name="Espley R."/>
            <person name="Ireland H."/>
            <person name="Wu R."/>
            <person name="Atkinson R."/>
            <person name="Karunairetnam S."/>
            <person name="Bulley S."/>
            <person name="Chunkath S."/>
            <person name="Hanley Z."/>
            <person name="Storey R."/>
            <person name="Thrimawithana A."/>
            <person name="Thomson S."/>
            <person name="David C."/>
            <person name="Testolin R."/>
        </authorList>
    </citation>
    <scope>NUCLEOTIDE SEQUENCE [LARGE SCALE GENOMIC DNA]</scope>
    <source>
        <strain evidence="11">cv. Red5</strain>
        <tissue evidence="10">Young leaf</tissue>
    </source>
</reference>
<dbReference type="Pfam" id="PF00249">
    <property type="entry name" value="Myb_DNA-binding"/>
    <property type="match status" value="1"/>
</dbReference>
<dbReference type="Gene3D" id="1.10.10.60">
    <property type="entry name" value="Homeodomain-like"/>
    <property type="match status" value="3"/>
</dbReference>
<keyword evidence="4" id="KW-0238">DNA-binding</keyword>
<dbReference type="InterPro" id="IPR009057">
    <property type="entry name" value="Homeodomain-like_sf"/>
</dbReference>
<keyword evidence="11" id="KW-1185">Reference proteome</keyword>
<dbReference type="PROSITE" id="PS50090">
    <property type="entry name" value="MYB_LIKE"/>
    <property type="match status" value="3"/>
</dbReference>
<feature type="region of interest" description="Disordered" evidence="7">
    <location>
        <begin position="1"/>
        <end position="57"/>
    </location>
</feature>
<protein>
    <submittedName>
        <fullName evidence="10">Myb-related protein like</fullName>
    </submittedName>
</protein>
<evidence type="ECO:0000313" key="10">
    <source>
        <dbReference type="EMBL" id="PSS13965.1"/>
    </source>
</evidence>
<feature type="domain" description="Myb-like" evidence="8">
    <location>
        <begin position="102"/>
        <end position="154"/>
    </location>
</feature>
<comment type="subcellular location">
    <subcellularLocation>
        <location evidence="1">Nucleus</location>
    </subcellularLocation>
</comment>
<dbReference type="FunFam" id="1.10.10.60:FF:000016">
    <property type="entry name" value="Transcriptional activator Myb isoform A"/>
    <property type="match status" value="1"/>
</dbReference>
<dbReference type="OrthoDB" id="2143914at2759"/>
<feature type="domain" description="Myb-like" evidence="8">
    <location>
        <begin position="155"/>
        <end position="205"/>
    </location>
</feature>
<dbReference type="CDD" id="cd00167">
    <property type="entry name" value="SANT"/>
    <property type="match status" value="3"/>
</dbReference>
<evidence type="ECO:0000256" key="4">
    <source>
        <dbReference type="ARBA" id="ARBA00023125"/>
    </source>
</evidence>
<name>A0A2R6QS77_ACTCC</name>
<dbReference type="FunFam" id="1.10.10.60:FF:000010">
    <property type="entry name" value="Transcriptional activator Myb isoform A"/>
    <property type="match status" value="1"/>
</dbReference>
<evidence type="ECO:0000313" key="11">
    <source>
        <dbReference type="Proteomes" id="UP000241394"/>
    </source>
</evidence>
<gene>
    <name evidence="10" type="ORF">CEY00_Acc14579</name>
</gene>
<comment type="caution">
    <text evidence="10">The sequence shown here is derived from an EMBL/GenBank/DDBJ whole genome shotgun (WGS) entry which is preliminary data.</text>
</comment>
<feature type="compositionally biased region" description="Basic and acidic residues" evidence="7">
    <location>
        <begin position="1"/>
        <end position="20"/>
    </location>
</feature>
<organism evidence="10 11">
    <name type="scientific">Actinidia chinensis var. chinensis</name>
    <name type="common">Chinese soft-hair kiwi</name>
    <dbReference type="NCBI Taxonomy" id="1590841"/>
    <lineage>
        <taxon>Eukaryota</taxon>
        <taxon>Viridiplantae</taxon>
        <taxon>Streptophyta</taxon>
        <taxon>Embryophyta</taxon>
        <taxon>Tracheophyta</taxon>
        <taxon>Spermatophyta</taxon>
        <taxon>Magnoliopsida</taxon>
        <taxon>eudicotyledons</taxon>
        <taxon>Gunneridae</taxon>
        <taxon>Pentapetalae</taxon>
        <taxon>asterids</taxon>
        <taxon>Ericales</taxon>
        <taxon>Actinidiaceae</taxon>
        <taxon>Actinidia</taxon>
    </lineage>
</organism>
<feature type="domain" description="HTH myb-type" evidence="9">
    <location>
        <begin position="52"/>
        <end position="101"/>
    </location>
</feature>
<dbReference type="PANTHER" id="PTHR45614:SF232">
    <property type="entry name" value="TRANSCRIPTION FACTOR MYB3R-2"/>
    <property type="match status" value="1"/>
</dbReference>
<dbReference type="GO" id="GO:0000981">
    <property type="term" value="F:DNA-binding transcription factor activity, RNA polymerase II-specific"/>
    <property type="evidence" value="ECO:0007669"/>
    <property type="project" value="TreeGrafter"/>
</dbReference>
<dbReference type="AlphaFoldDB" id="A0A2R6QS77"/>
<dbReference type="GO" id="GO:0000978">
    <property type="term" value="F:RNA polymerase II cis-regulatory region sequence-specific DNA binding"/>
    <property type="evidence" value="ECO:0007669"/>
    <property type="project" value="TreeGrafter"/>
</dbReference>
<dbReference type="PROSITE" id="PS51294">
    <property type="entry name" value="HTH_MYB"/>
    <property type="match status" value="3"/>
</dbReference>
<keyword evidence="6" id="KW-0539">Nucleus</keyword>
<dbReference type="Pfam" id="PF13921">
    <property type="entry name" value="Myb_DNA-bind_6"/>
    <property type="match status" value="1"/>
</dbReference>
<dbReference type="InParanoid" id="A0A2R6QS77"/>
<keyword evidence="5" id="KW-0804">Transcription</keyword>
<sequence>MGLRERAMKEVKESDAETEKTGAASSDGSNDNSDHEDRKPVSFQGRMAGPTRVSKGGWTEEKDKLLALAVRKFNEKNWKKIAECVPNRTDVQCLHRWQKVLNPDLVKGPWTKTEDELIIELFSKKHGNHKWSEIAKSLPGRIGKQCRERWYNHLNPEINRTPWTEKEELELFRAHEIYGNRWAKIAKFLHGRTENSIKNHWNCSMKKKKNLYSTSVTISSDPPKPPACLSSSSNFTFDLTVPRDIHNKKFSVNCVGSGDSNPLKLGYESLHGDNSPIFVKTGQFPSTDSFIGLPLAPVSLDTPNTHTSLDCSSLESVLRSKAMSFKNMPSIIRKRDLRKFSQGSPGSFDGCTSEENSNSLTNAEKVLLSSGKSRKLESSVTINSVEKRLEFAFDNVCDKRNVSAESDASGVGHDSDISVTFSGA</sequence>
<feature type="domain" description="HTH myb-type" evidence="9">
    <location>
        <begin position="159"/>
        <end position="209"/>
    </location>
</feature>
<evidence type="ECO:0000256" key="6">
    <source>
        <dbReference type="ARBA" id="ARBA00023242"/>
    </source>
</evidence>
<dbReference type="SUPFAM" id="SSF46689">
    <property type="entry name" value="Homeodomain-like"/>
    <property type="match status" value="2"/>
</dbReference>
<evidence type="ECO:0000256" key="1">
    <source>
        <dbReference type="ARBA" id="ARBA00004123"/>
    </source>
</evidence>
<keyword evidence="2" id="KW-0677">Repeat</keyword>
<feature type="compositionally biased region" description="Low complexity" evidence="7">
    <location>
        <begin position="22"/>
        <end position="31"/>
    </location>
</feature>
<accession>A0A2R6QS77</accession>
<dbReference type="Proteomes" id="UP000241394">
    <property type="component" value="Chromosome LG13"/>
</dbReference>
<evidence type="ECO:0000259" key="9">
    <source>
        <dbReference type="PROSITE" id="PS51294"/>
    </source>
</evidence>
<dbReference type="GO" id="GO:0005634">
    <property type="term" value="C:nucleus"/>
    <property type="evidence" value="ECO:0007669"/>
    <property type="project" value="UniProtKB-SubCell"/>
</dbReference>
<dbReference type="EMBL" id="NKQK01000013">
    <property type="protein sequence ID" value="PSS13965.1"/>
    <property type="molecule type" value="Genomic_DNA"/>
</dbReference>
<evidence type="ECO:0000256" key="3">
    <source>
        <dbReference type="ARBA" id="ARBA00023015"/>
    </source>
</evidence>